<dbReference type="InterPro" id="IPR002771">
    <property type="entry name" value="Multi_antbiot-R_MarC"/>
</dbReference>
<dbReference type="RefSeq" id="WP_386820505.1">
    <property type="nucleotide sequence ID" value="NZ_JBHUIT010000022.1"/>
</dbReference>
<dbReference type="NCBIfam" id="TIGR00427">
    <property type="entry name" value="NAAT family transporter"/>
    <property type="match status" value="1"/>
</dbReference>
<feature type="transmembrane region" description="Helical" evidence="7">
    <location>
        <begin position="6"/>
        <end position="25"/>
    </location>
</feature>
<dbReference type="PANTHER" id="PTHR33508:SF1">
    <property type="entry name" value="UPF0056 MEMBRANE PROTEIN YHCE"/>
    <property type="match status" value="1"/>
</dbReference>
<dbReference type="Proteomes" id="UP001597375">
    <property type="component" value="Unassembled WGS sequence"/>
</dbReference>
<keyword evidence="3" id="KW-1003">Cell membrane</keyword>
<accession>A0ABW5D9Z9</accession>
<reference evidence="9" key="1">
    <citation type="journal article" date="2019" name="Int. J. Syst. Evol. Microbiol.">
        <title>The Global Catalogue of Microorganisms (GCM) 10K type strain sequencing project: providing services to taxonomists for standard genome sequencing and annotation.</title>
        <authorList>
            <consortium name="The Broad Institute Genomics Platform"/>
            <consortium name="The Broad Institute Genome Sequencing Center for Infectious Disease"/>
            <person name="Wu L."/>
            <person name="Ma J."/>
        </authorList>
    </citation>
    <scope>NUCLEOTIDE SEQUENCE [LARGE SCALE GENOMIC DNA]</scope>
    <source>
        <strain evidence="9">CGMCC 4.7106</strain>
    </source>
</reference>
<keyword evidence="4 7" id="KW-0812">Transmembrane</keyword>
<proteinExistence type="inferred from homology"/>
<comment type="similarity">
    <text evidence="2 7">Belongs to the UPF0056 (MarC) family.</text>
</comment>
<keyword evidence="6 7" id="KW-0472">Membrane</keyword>
<evidence type="ECO:0000313" key="9">
    <source>
        <dbReference type="Proteomes" id="UP001597375"/>
    </source>
</evidence>
<dbReference type="Pfam" id="PF01914">
    <property type="entry name" value="MarC"/>
    <property type="match status" value="1"/>
</dbReference>
<feature type="transmembrane region" description="Helical" evidence="7">
    <location>
        <begin position="68"/>
        <end position="86"/>
    </location>
</feature>
<gene>
    <name evidence="8" type="ORF">ACFSSA_11080</name>
</gene>
<keyword evidence="5 7" id="KW-1133">Transmembrane helix</keyword>
<evidence type="ECO:0000313" key="8">
    <source>
        <dbReference type="EMBL" id="MFD2257220.1"/>
    </source>
</evidence>
<feature type="transmembrane region" description="Helical" evidence="7">
    <location>
        <begin position="37"/>
        <end position="56"/>
    </location>
</feature>
<comment type="subcellular location">
    <subcellularLocation>
        <location evidence="1 7">Cell membrane</location>
        <topology evidence="1 7">Multi-pass membrane protein</topology>
    </subcellularLocation>
</comment>
<dbReference type="PANTHER" id="PTHR33508">
    <property type="entry name" value="UPF0056 MEMBRANE PROTEIN YHCE"/>
    <property type="match status" value="1"/>
</dbReference>
<keyword evidence="9" id="KW-1185">Reference proteome</keyword>
<protein>
    <recommendedName>
        <fullName evidence="7">UPF0056 membrane protein</fullName>
    </recommendedName>
</protein>
<evidence type="ECO:0000256" key="6">
    <source>
        <dbReference type="ARBA" id="ARBA00023136"/>
    </source>
</evidence>
<name>A0ABW5D9Z9_9BACT</name>
<organism evidence="8 9">
    <name type="scientific">Luteolibacter algae</name>
    <dbReference type="NCBI Taxonomy" id="454151"/>
    <lineage>
        <taxon>Bacteria</taxon>
        <taxon>Pseudomonadati</taxon>
        <taxon>Verrucomicrobiota</taxon>
        <taxon>Verrucomicrobiia</taxon>
        <taxon>Verrucomicrobiales</taxon>
        <taxon>Verrucomicrobiaceae</taxon>
        <taxon>Luteolibacter</taxon>
    </lineage>
</organism>
<sequence>MLIHFAAALFAIMNPLGNLPVYIGATESARPGERKYVAVLLALFVLVMLLIFFWAGESILHFFGVKLSSFRIAGGILLLLGGIGMVHGKEGKKVTELADKVSEESDLRAAENLLQKILIPVGIPLFVGPGSISTVILFAGKTPSFLSKIGMSGVIVGMALILWILLMVSDRVGRLLGPMGLDIAARLMGLILAAIGVQFIIDGLSLEIVNFMN</sequence>
<evidence type="ECO:0000256" key="2">
    <source>
        <dbReference type="ARBA" id="ARBA00009784"/>
    </source>
</evidence>
<evidence type="ECO:0000256" key="5">
    <source>
        <dbReference type="ARBA" id="ARBA00022989"/>
    </source>
</evidence>
<evidence type="ECO:0000256" key="1">
    <source>
        <dbReference type="ARBA" id="ARBA00004651"/>
    </source>
</evidence>
<feature type="transmembrane region" description="Helical" evidence="7">
    <location>
        <begin position="117"/>
        <end position="139"/>
    </location>
</feature>
<evidence type="ECO:0000256" key="3">
    <source>
        <dbReference type="ARBA" id="ARBA00022475"/>
    </source>
</evidence>
<feature type="transmembrane region" description="Helical" evidence="7">
    <location>
        <begin position="180"/>
        <end position="201"/>
    </location>
</feature>
<dbReference type="EMBL" id="JBHUIT010000022">
    <property type="protein sequence ID" value="MFD2257220.1"/>
    <property type="molecule type" value="Genomic_DNA"/>
</dbReference>
<comment type="caution">
    <text evidence="8">The sequence shown here is derived from an EMBL/GenBank/DDBJ whole genome shotgun (WGS) entry which is preliminary data.</text>
</comment>
<evidence type="ECO:0000256" key="7">
    <source>
        <dbReference type="RuleBase" id="RU362048"/>
    </source>
</evidence>
<feature type="transmembrane region" description="Helical" evidence="7">
    <location>
        <begin position="145"/>
        <end position="168"/>
    </location>
</feature>
<evidence type="ECO:0000256" key="4">
    <source>
        <dbReference type="ARBA" id="ARBA00022692"/>
    </source>
</evidence>